<evidence type="ECO:0000313" key="1">
    <source>
        <dbReference type="EMBL" id="KPL72450.1"/>
    </source>
</evidence>
<sequence length="122" mass="14209">MMTSETNLQQQLKQMVIKQKTTHLESPDDHLYLTSLYQLLHQYEEHVSKLVIQALQGSGEYTPFGLMDLLLEEFKKAEARTNSESQRLLHQYRLHKARLDEVYQLVKEILTTRNLGEHANGG</sequence>
<dbReference type="Proteomes" id="UP000050514">
    <property type="component" value="Unassembled WGS sequence"/>
</dbReference>
<organism evidence="1 2">
    <name type="scientific">Bellilinea caldifistulae</name>
    <dbReference type="NCBI Taxonomy" id="360411"/>
    <lineage>
        <taxon>Bacteria</taxon>
        <taxon>Bacillati</taxon>
        <taxon>Chloroflexota</taxon>
        <taxon>Anaerolineae</taxon>
        <taxon>Anaerolineales</taxon>
        <taxon>Anaerolineaceae</taxon>
        <taxon>Bellilinea</taxon>
    </lineage>
</organism>
<evidence type="ECO:0000313" key="2">
    <source>
        <dbReference type="Proteomes" id="UP000050514"/>
    </source>
</evidence>
<reference evidence="1 2" key="1">
    <citation type="submission" date="2015-07" db="EMBL/GenBank/DDBJ databases">
        <title>Draft genome of Bellilinea caldifistulae DSM 17877.</title>
        <authorList>
            <person name="Hemp J."/>
            <person name="Ward L.M."/>
            <person name="Pace L.A."/>
            <person name="Fischer W.W."/>
        </authorList>
    </citation>
    <scope>NUCLEOTIDE SEQUENCE [LARGE SCALE GENOMIC DNA]</scope>
    <source>
        <strain evidence="1 2">GOMI-1</strain>
    </source>
</reference>
<dbReference type="RefSeq" id="WP_061916721.1">
    <property type="nucleotide sequence ID" value="NZ_DF967971.1"/>
</dbReference>
<dbReference type="AlphaFoldDB" id="A0A0N8GLG7"/>
<accession>A0A0N8GLG7</accession>
<dbReference type="EMBL" id="LGHJ01000023">
    <property type="protein sequence ID" value="KPL72450.1"/>
    <property type="molecule type" value="Genomic_DNA"/>
</dbReference>
<dbReference type="STRING" id="360411.AC812_15655"/>
<proteinExistence type="predicted"/>
<keyword evidence="2" id="KW-1185">Reference proteome</keyword>
<protein>
    <submittedName>
        <fullName evidence="1">Uncharacterized protein</fullName>
    </submittedName>
</protein>
<comment type="caution">
    <text evidence="1">The sequence shown here is derived from an EMBL/GenBank/DDBJ whole genome shotgun (WGS) entry which is preliminary data.</text>
</comment>
<gene>
    <name evidence="1" type="ORF">AC812_15655</name>
</gene>
<name>A0A0N8GLG7_9CHLR</name>